<evidence type="ECO:0000256" key="1">
    <source>
        <dbReference type="SAM" id="MobiDB-lite"/>
    </source>
</evidence>
<keyword evidence="3" id="KW-1185">Reference proteome</keyword>
<dbReference type="AlphaFoldDB" id="K0TR94"/>
<feature type="non-terminal residue" evidence="2">
    <location>
        <position position="105"/>
    </location>
</feature>
<protein>
    <submittedName>
        <fullName evidence="2">Uncharacterized protein</fullName>
    </submittedName>
</protein>
<feature type="region of interest" description="Disordered" evidence="1">
    <location>
        <begin position="54"/>
        <end position="86"/>
    </location>
</feature>
<dbReference type="Proteomes" id="UP000266841">
    <property type="component" value="Unassembled WGS sequence"/>
</dbReference>
<evidence type="ECO:0000313" key="3">
    <source>
        <dbReference type="Proteomes" id="UP000266841"/>
    </source>
</evidence>
<sequence length="105" mass="10641">MNTRPTAANAGAIPDVASRGSGLPMPFVPPSMRGGSVITTVEQLRGAATLAALNAHETPPAGNDGILTKGTGTHPKRPPPATKYKAGAANRVKELPTTGTNLEGF</sequence>
<proteinExistence type="predicted"/>
<reference evidence="2 3" key="1">
    <citation type="journal article" date="2012" name="Genome Biol.">
        <title>Genome and low-iron response of an oceanic diatom adapted to chronic iron limitation.</title>
        <authorList>
            <person name="Lommer M."/>
            <person name="Specht M."/>
            <person name="Roy A.S."/>
            <person name="Kraemer L."/>
            <person name="Andreson R."/>
            <person name="Gutowska M.A."/>
            <person name="Wolf J."/>
            <person name="Bergner S.V."/>
            <person name="Schilhabel M.B."/>
            <person name="Klostermeier U.C."/>
            <person name="Beiko R.G."/>
            <person name="Rosenstiel P."/>
            <person name="Hippler M."/>
            <person name="Laroche J."/>
        </authorList>
    </citation>
    <scope>NUCLEOTIDE SEQUENCE [LARGE SCALE GENOMIC DNA]</scope>
    <source>
        <strain evidence="2 3">CCMP1005</strain>
    </source>
</reference>
<name>K0TR94_THAOC</name>
<organism evidence="2 3">
    <name type="scientific">Thalassiosira oceanica</name>
    <name type="common">Marine diatom</name>
    <dbReference type="NCBI Taxonomy" id="159749"/>
    <lineage>
        <taxon>Eukaryota</taxon>
        <taxon>Sar</taxon>
        <taxon>Stramenopiles</taxon>
        <taxon>Ochrophyta</taxon>
        <taxon>Bacillariophyta</taxon>
        <taxon>Coscinodiscophyceae</taxon>
        <taxon>Thalassiosirophycidae</taxon>
        <taxon>Thalassiosirales</taxon>
        <taxon>Thalassiosiraceae</taxon>
        <taxon>Thalassiosira</taxon>
    </lineage>
</organism>
<evidence type="ECO:0000313" key="2">
    <source>
        <dbReference type="EMBL" id="EJK77402.1"/>
    </source>
</evidence>
<accession>K0TR94</accession>
<comment type="caution">
    <text evidence="2">The sequence shown here is derived from an EMBL/GenBank/DDBJ whole genome shotgun (WGS) entry which is preliminary data.</text>
</comment>
<feature type="region of interest" description="Disordered" evidence="1">
    <location>
        <begin position="1"/>
        <end position="28"/>
    </location>
</feature>
<gene>
    <name evidence="2" type="ORF">THAOC_00770</name>
</gene>
<dbReference type="EMBL" id="AGNL01000928">
    <property type="protein sequence ID" value="EJK77402.1"/>
    <property type="molecule type" value="Genomic_DNA"/>
</dbReference>